<evidence type="ECO:0000259" key="1">
    <source>
        <dbReference type="Pfam" id="PF06114"/>
    </source>
</evidence>
<dbReference type="EMBL" id="FQZB01000016">
    <property type="protein sequence ID" value="SHK37884.1"/>
    <property type="molecule type" value="Genomic_DNA"/>
</dbReference>
<name>A0A1M6RZF1_9CLOT</name>
<feature type="domain" description="IrrE N-terminal-like" evidence="1">
    <location>
        <begin position="14"/>
        <end position="86"/>
    </location>
</feature>
<evidence type="ECO:0000313" key="3">
    <source>
        <dbReference type="Proteomes" id="UP000184310"/>
    </source>
</evidence>
<dbReference type="STRING" id="1121302.SAMN02745163_03712"/>
<dbReference type="AlphaFoldDB" id="A0A1M6RZF1"/>
<gene>
    <name evidence="2" type="ORF">SAMN02745163_03712</name>
</gene>
<dbReference type="Proteomes" id="UP000184310">
    <property type="component" value="Unassembled WGS sequence"/>
</dbReference>
<proteinExistence type="predicted"/>
<evidence type="ECO:0000313" key="2">
    <source>
        <dbReference type="EMBL" id="SHK37884.1"/>
    </source>
</evidence>
<sequence>MITLTRYEKLLIEAEKQTVIVLELDLGTNKKCGKYISNKEKNIIIINSNMTEIDKYEVLAEELGHHHTTFGHITNQKDIRNKKLELIARKDSFKILVEPNDVVEAMRYGVTTIYEMAEYLNITIDTLLNILNEWKKQYGMGIFVGNYYLQLEPSFGIIRDFGGLFNYNNF</sequence>
<organism evidence="2 3">
    <name type="scientific">Clostridium cavendishii DSM 21758</name>
    <dbReference type="NCBI Taxonomy" id="1121302"/>
    <lineage>
        <taxon>Bacteria</taxon>
        <taxon>Bacillati</taxon>
        <taxon>Bacillota</taxon>
        <taxon>Clostridia</taxon>
        <taxon>Eubacteriales</taxon>
        <taxon>Clostridiaceae</taxon>
        <taxon>Clostridium</taxon>
    </lineage>
</organism>
<keyword evidence="3" id="KW-1185">Reference proteome</keyword>
<reference evidence="2 3" key="1">
    <citation type="submission" date="2016-11" db="EMBL/GenBank/DDBJ databases">
        <authorList>
            <person name="Jaros S."/>
            <person name="Januszkiewicz K."/>
            <person name="Wedrychowicz H."/>
        </authorList>
    </citation>
    <scope>NUCLEOTIDE SEQUENCE [LARGE SCALE GENOMIC DNA]</scope>
    <source>
        <strain evidence="2 3">DSM 21758</strain>
    </source>
</reference>
<dbReference type="InterPro" id="IPR010359">
    <property type="entry name" value="IrrE_HExxH"/>
</dbReference>
<dbReference type="Pfam" id="PF06114">
    <property type="entry name" value="Peptidase_M78"/>
    <property type="match status" value="1"/>
</dbReference>
<accession>A0A1M6RZF1</accession>
<protein>
    <recommendedName>
        <fullName evidence="1">IrrE N-terminal-like domain-containing protein</fullName>
    </recommendedName>
</protein>